<evidence type="ECO:0008006" key="4">
    <source>
        <dbReference type="Google" id="ProtNLM"/>
    </source>
</evidence>
<feature type="signal peptide" evidence="1">
    <location>
        <begin position="1"/>
        <end position="21"/>
    </location>
</feature>
<keyword evidence="1" id="KW-0732">Signal</keyword>
<organism evidence="2 3">
    <name type="scientific">Neoaquamicrobium sediminum</name>
    <dbReference type="NCBI Taxonomy" id="1849104"/>
    <lineage>
        <taxon>Bacteria</taxon>
        <taxon>Pseudomonadati</taxon>
        <taxon>Pseudomonadota</taxon>
        <taxon>Alphaproteobacteria</taxon>
        <taxon>Hyphomicrobiales</taxon>
        <taxon>Phyllobacteriaceae</taxon>
        <taxon>Neoaquamicrobium</taxon>
    </lineage>
</organism>
<evidence type="ECO:0000313" key="3">
    <source>
        <dbReference type="Proteomes" id="UP001559025"/>
    </source>
</evidence>
<evidence type="ECO:0000313" key="2">
    <source>
        <dbReference type="EMBL" id="MEX4007029.1"/>
    </source>
</evidence>
<keyword evidence="3" id="KW-1185">Reference proteome</keyword>
<dbReference type="RefSeq" id="WP_368802263.1">
    <property type="nucleotide sequence ID" value="NZ_JAZHFV010000002.1"/>
</dbReference>
<name>A0ABV3WQU0_9HYPH</name>
<dbReference type="PROSITE" id="PS51257">
    <property type="entry name" value="PROKAR_LIPOPROTEIN"/>
    <property type="match status" value="1"/>
</dbReference>
<gene>
    <name evidence="2" type="ORF">V1479_06920</name>
</gene>
<comment type="caution">
    <text evidence="2">The sequence shown here is derived from an EMBL/GenBank/DDBJ whole genome shotgun (WGS) entry which is preliminary data.</text>
</comment>
<proteinExistence type="predicted"/>
<sequence length="155" mass="15973">MSPRKLGGMLVSICAAFAVSACSTSGESTGQATAPALPFAIDSVSISPMTTANLCSQLGGQGQAPTVTIKHTAAAGVPIRLSLQDKLSDGSTFNHRSTRVTSDGSGTTTVNHRFLPPCNTTGGRLNSNYQLTVEAGGKSRTVGWARFNSATRTIQ</sequence>
<dbReference type="EMBL" id="JAZHFV010000002">
    <property type="protein sequence ID" value="MEX4007029.1"/>
    <property type="molecule type" value="Genomic_DNA"/>
</dbReference>
<reference evidence="2 3" key="1">
    <citation type="submission" date="2024-01" db="EMBL/GenBank/DDBJ databases">
        <title>New evidence supports the origin of RcGTA from prophage.</title>
        <authorList>
            <person name="Xu Y."/>
            <person name="Liu B."/>
            <person name="Chen F."/>
        </authorList>
    </citation>
    <scope>NUCLEOTIDE SEQUENCE [LARGE SCALE GENOMIC DNA]</scope>
    <source>
        <strain evidence="2 3">CBW1107-2</strain>
    </source>
</reference>
<feature type="chain" id="PRO_5045532822" description="Lipoprotein" evidence="1">
    <location>
        <begin position="22"/>
        <end position="155"/>
    </location>
</feature>
<dbReference type="Proteomes" id="UP001559025">
    <property type="component" value="Unassembled WGS sequence"/>
</dbReference>
<protein>
    <recommendedName>
        <fullName evidence="4">Lipoprotein</fullName>
    </recommendedName>
</protein>
<accession>A0ABV3WQU0</accession>
<evidence type="ECO:0000256" key="1">
    <source>
        <dbReference type="SAM" id="SignalP"/>
    </source>
</evidence>